<reference evidence="2" key="1">
    <citation type="journal article" date="2014" name="Int. J. Syst. Evol. Microbiol.">
        <title>Complete genome sequence of Corynebacterium casei LMG S-19264T (=DSM 44701T), isolated from a smear-ripened cheese.</title>
        <authorList>
            <consortium name="US DOE Joint Genome Institute (JGI-PGF)"/>
            <person name="Walter F."/>
            <person name="Albersmeier A."/>
            <person name="Kalinowski J."/>
            <person name="Ruckert C."/>
        </authorList>
    </citation>
    <scope>NUCLEOTIDE SEQUENCE</scope>
    <source>
        <strain evidence="2">JCM 4784</strain>
    </source>
</reference>
<protein>
    <submittedName>
        <fullName evidence="2">Uncharacterized protein</fullName>
    </submittedName>
</protein>
<dbReference type="Proteomes" id="UP000608024">
    <property type="component" value="Unassembled WGS sequence"/>
</dbReference>
<evidence type="ECO:0000256" key="1">
    <source>
        <dbReference type="SAM" id="MobiDB-lite"/>
    </source>
</evidence>
<feature type="compositionally biased region" description="Basic and acidic residues" evidence="1">
    <location>
        <begin position="55"/>
        <end position="76"/>
    </location>
</feature>
<evidence type="ECO:0000313" key="3">
    <source>
        <dbReference type="Proteomes" id="UP000608024"/>
    </source>
</evidence>
<proteinExistence type="predicted"/>
<organism evidence="2 3">
    <name type="scientific">Streptomyces longispororuber</name>
    <dbReference type="NCBI Taxonomy" id="68230"/>
    <lineage>
        <taxon>Bacteria</taxon>
        <taxon>Bacillati</taxon>
        <taxon>Actinomycetota</taxon>
        <taxon>Actinomycetes</taxon>
        <taxon>Kitasatosporales</taxon>
        <taxon>Streptomycetaceae</taxon>
        <taxon>Streptomyces</taxon>
    </lineage>
</organism>
<sequence length="480" mass="52543">MRTHDTPAGGEAPRAGCRFLADTDEPSPTDEPPGADRTSPVDQLPGPDELLVIKQTERPGEPAVLHRYDAPADPRPRPVPGTRGLWRTAADGVPDQDKAVRRAFQRVRALGAYFGAGECATGPDALIVQSRRDRAHKAVFAGAEFRGSRHRLHIKGARKLTGTAKDAERAELVSGVCLFSHRNLRFVDEHGDCAELLRADAAPPAARLRSVTVEDELSLYEYETVLRQSRVIGDVAAMLPPSLPLTVTVDVPRVQYYLYLLDAYQGGLVTTELAQRYFRLVDSRYTRVLDLFRRRIRRALDAAGRTDVAVRTAPGLDPLAECLAEAVATGDVPHDDDLLAVMIATGDPMWKELRELDVPHDRHCLGYTSYLVELLRAVGLSDDGRGALGINVDSFGEALLFDQARQLRQELDAPDDDPPFLGLYAAETVQTLRPDGHVASLYLTDPGRYALGEDGVPVDLFRLLDGVYAQPSNAPPPDLT</sequence>
<dbReference type="RefSeq" id="WP_190137981.1">
    <property type="nucleotide sequence ID" value="NZ_BNBT01000080.1"/>
</dbReference>
<dbReference type="AlphaFoldDB" id="A0A918ZW30"/>
<gene>
    <name evidence="2" type="ORF">GCM10018785_46770</name>
</gene>
<evidence type="ECO:0000313" key="2">
    <source>
        <dbReference type="EMBL" id="GHE73315.1"/>
    </source>
</evidence>
<reference evidence="2" key="2">
    <citation type="submission" date="2020-09" db="EMBL/GenBank/DDBJ databases">
        <authorList>
            <person name="Sun Q."/>
            <person name="Ohkuma M."/>
        </authorList>
    </citation>
    <scope>NUCLEOTIDE SEQUENCE</scope>
    <source>
        <strain evidence="2">JCM 4784</strain>
    </source>
</reference>
<accession>A0A918ZW30</accession>
<dbReference type="EMBL" id="BNBT01000080">
    <property type="protein sequence ID" value="GHE73315.1"/>
    <property type="molecule type" value="Genomic_DNA"/>
</dbReference>
<keyword evidence="3" id="KW-1185">Reference proteome</keyword>
<name>A0A918ZW30_9ACTN</name>
<feature type="region of interest" description="Disordered" evidence="1">
    <location>
        <begin position="1"/>
        <end position="81"/>
    </location>
</feature>
<comment type="caution">
    <text evidence="2">The sequence shown here is derived from an EMBL/GenBank/DDBJ whole genome shotgun (WGS) entry which is preliminary data.</text>
</comment>